<name>A0AA38TF48_9ASTR</name>
<dbReference type="EMBL" id="JARYMX010000004">
    <property type="protein sequence ID" value="KAJ9554081.1"/>
    <property type="molecule type" value="Genomic_DNA"/>
</dbReference>
<protein>
    <submittedName>
        <fullName evidence="1">Uncharacterized protein</fullName>
    </submittedName>
</protein>
<dbReference type="Proteomes" id="UP001172457">
    <property type="component" value="Chromosome 4"/>
</dbReference>
<comment type="caution">
    <text evidence="1">The sequence shown here is derived from an EMBL/GenBank/DDBJ whole genome shotgun (WGS) entry which is preliminary data.</text>
</comment>
<keyword evidence="2" id="KW-1185">Reference proteome</keyword>
<proteinExistence type="predicted"/>
<sequence length="271" mass="30523">MPSALDLHNNWRNSLGDQQGCQGQLWLSNPPTIPILLAPICSIASSQTLGKSEPVSFSGQQGSNCLKLSKTQPKAQDPRPRLPFPLVHPTHGTSRYRYRYRFRSLLTPSLFRPCLRSDHHRVSDPPASYFSLKQIILACLSRPFIFSKVAGRCSRFSQHLISKITLRSFFIFSKVSGSVSSFSQHLISKEAAWLADDSIVRSSFRRLVILSRVELIFPAVFSSRNKPCRVWSWLGATSSVETKMTKTDQAPNTTWDGCDLCMLDVQCFKVE</sequence>
<reference evidence="1" key="1">
    <citation type="submission" date="2023-03" db="EMBL/GenBank/DDBJ databases">
        <title>Chromosome-scale reference genome and RAD-based genetic map of yellow starthistle (Centaurea solstitialis) reveal putative structural variation and QTLs associated with invader traits.</title>
        <authorList>
            <person name="Reatini B."/>
            <person name="Cang F.A."/>
            <person name="Jiang Q."/>
            <person name="Mckibben M.T.W."/>
            <person name="Barker M.S."/>
            <person name="Rieseberg L.H."/>
            <person name="Dlugosch K.M."/>
        </authorList>
    </citation>
    <scope>NUCLEOTIDE SEQUENCE</scope>
    <source>
        <strain evidence="1">CAN-66</strain>
        <tissue evidence="1">Leaf</tissue>
    </source>
</reference>
<dbReference type="AlphaFoldDB" id="A0AA38TF48"/>
<organism evidence="1 2">
    <name type="scientific">Centaurea solstitialis</name>
    <name type="common">yellow star-thistle</name>
    <dbReference type="NCBI Taxonomy" id="347529"/>
    <lineage>
        <taxon>Eukaryota</taxon>
        <taxon>Viridiplantae</taxon>
        <taxon>Streptophyta</taxon>
        <taxon>Embryophyta</taxon>
        <taxon>Tracheophyta</taxon>
        <taxon>Spermatophyta</taxon>
        <taxon>Magnoliopsida</taxon>
        <taxon>eudicotyledons</taxon>
        <taxon>Gunneridae</taxon>
        <taxon>Pentapetalae</taxon>
        <taxon>asterids</taxon>
        <taxon>campanulids</taxon>
        <taxon>Asterales</taxon>
        <taxon>Asteraceae</taxon>
        <taxon>Carduoideae</taxon>
        <taxon>Cardueae</taxon>
        <taxon>Centaureinae</taxon>
        <taxon>Centaurea</taxon>
    </lineage>
</organism>
<evidence type="ECO:0000313" key="2">
    <source>
        <dbReference type="Proteomes" id="UP001172457"/>
    </source>
</evidence>
<gene>
    <name evidence="1" type="ORF">OSB04_018126</name>
</gene>
<evidence type="ECO:0000313" key="1">
    <source>
        <dbReference type="EMBL" id="KAJ9554081.1"/>
    </source>
</evidence>
<accession>A0AA38TF48</accession>